<keyword evidence="16" id="KW-1185">Reference proteome</keyword>
<name>A0A2W0H5Q7_9BACI</name>
<evidence type="ECO:0000256" key="11">
    <source>
        <dbReference type="ARBA" id="ARBA00053542"/>
    </source>
</evidence>
<dbReference type="FunFam" id="3.40.225.10:FF:000001">
    <property type="entry name" value="L-ribulose-5-phosphate 4-epimerase UlaF"/>
    <property type="match status" value="1"/>
</dbReference>
<evidence type="ECO:0000256" key="1">
    <source>
        <dbReference type="ARBA" id="ARBA00001726"/>
    </source>
</evidence>
<dbReference type="PANTHER" id="PTHR22789">
    <property type="entry name" value="FUCULOSE PHOSPHATE ALDOLASE"/>
    <property type="match status" value="1"/>
</dbReference>
<dbReference type="GO" id="GO:0016832">
    <property type="term" value="F:aldehyde-lyase activity"/>
    <property type="evidence" value="ECO:0007669"/>
    <property type="project" value="TreeGrafter"/>
</dbReference>
<evidence type="ECO:0000313" key="15">
    <source>
        <dbReference type="EMBL" id="PYZ95966.1"/>
    </source>
</evidence>
<dbReference type="RefSeq" id="WP_110521244.1">
    <property type="nucleotide sequence ID" value="NZ_PDOF01000003.1"/>
</dbReference>
<sequence length="237" mass="26086">MLESLKREVLEANQALPEYNLVTFTWGNASGYDRDSELMVIKPSGVTYGDLTLEDMVVVNGNGDVVEGSLSPSSDTATHLYLYHAFPEISGIVHTHSPWATSWSQSGKDLPALGTTHADYFHGAVPCTREMRKEEVETDYEMETGKVIAETFKTNHLAPAAIPAVLVHGHAPFTWGTSPREALYHAVVLEETAKMAAYTNMIQPSPAEISPHLLDKHFLRKHGSNAYYGQSGKENKV</sequence>
<evidence type="ECO:0000313" key="16">
    <source>
        <dbReference type="Proteomes" id="UP000248066"/>
    </source>
</evidence>
<dbReference type="GO" id="GO:0046872">
    <property type="term" value="F:metal ion binding"/>
    <property type="evidence" value="ECO:0007669"/>
    <property type="project" value="UniProtKB-KW"/>
</dbReference>
<evidence type="ECO:0000256" key="8">
    <source>
        <dbReference type="ARBA" id="ARBA00023235"/>
    </source>
</evidence>
<comment type="pathway">
    <text evidence="12">Carbohydrate degradation; L-arabinose degradation via L-ribulose; D-xylulose 5-phosphate from L-arabinose (bacterial route): step 3/3.</text>
</comment>
<dbReference type="InterPro" id="IPR001303">
    <property type="entry name" value="Aldolase_II/adducin_N"/>
</dbReference>
<evidence type="ECO:0000256" key="6">
    <source>
        <dbReference type="ARBA" id="ARBA00022833"/>
    </source>
</evidence>
<dbReference type="InterPro" id="IPR050197">
    <property type="entry name" value="Aldolase_class_II_sugar_metab"/>
</dbReference>
<evidence type="ECO:0000256" key="12">
    <source>
        <dbReference type="ARBA" id="ARBA00060520"/>
    </source>
</evidence>
<accession>A0A2W0H5Q7</accession>
<dbReference type="InterPro" id="IPR036409">
    <property type="entry name" value="Aldolase_II/adducin_N_sf"/>
</dbReference>
<evidence type="ECO:0000259" key="14">
    <source>
        <dbReference type="SMART" id="SM01007"/>
    </source>
</evidence>
<dbReference type="PANTHER" id="PTHR22789:SF8">
    <property type="entry name" value="L-RIBULOSE-5-PHOSPHATE 4-EPIMERASE SGBE"/>
    <property type="match status" value="1"/>
</dbReference>
<comment type="catalytic activity">
    <reaction evidence="1">
        <text>L-ribulose 5-phosphate = D-xylulose 5-phosphate</text>
        <dbReference type="Rhea" id="RHEA:22368"/>
        <dbReference type="ChEBI" id="CHEBI:57737"/>
        <dbReference type="ChEBI" id="CHEBI:58226"/>
        <dbReference type="EC" id="5.1.3.4"/>
    </reaction>
</comment>
<dbReference type="SUPFAM" id="SSF53639">
    <property type="entry name" value="AraD/HMP-PK domain-like"/>
    <property type="match status" value="1"/>
</dbReference>
<dbReference type="SMART" id="SM01007">
    <property type="entry name" value="Aldolase_II"/>
    <property type="match status" value="1"/>
</dbReference>
<evidence type="ECO:0000256" key="7">
    <source>
        <dbReference type="ARBA" id="ARBA00022935"/>
    </source>
</evidence>
<evidence type="ECO:0000256" key="2">
    <source>
        <dbReference type="ARBA" id="ARBA00001947"/>
    </source>
</evidence>
<dbReference type="Pfam" id="PF00596">
    <property type="entry name" value="Aldolase_II"/>
    <property type="match status" value="1"/>
</dbReference>
<evidence type="ECO:0000256" key="13">
    <source>
        <dbReference type="ARBA" id="ARBA00074961"/>
    </source>
</evidence>
<gene>
    <name evidence="15" type="primary">araD</name>
    <name evidence="15" type="ORF">CR205_16460</name>
</gene>
<proteinExistence type="inferred from homology"/>
<comment type="caution">
    <text evidence="15">The sequence shown here is derived from an EMBL/GenBank/DDBJ whole genome shotgun (WGS) entry which is preliminary data.</text>
</comment>
<dbReference type="Proteomes" id="UP000248066">
    <property type="component" value="Unassembled WGS sequence"/>
</dbReference>
<evidence type="ECO:0000256" key="3">
    <source>
        <dbReference type="ARBA" id="ARBA00010037"/>
    </source>
</evidence>
<comment type="similarity">
    <text evidence="3">Belongs to the aldolase class II family. AraD/FucA subfamily.</text>
</comment>
<dbReference type="Gene3D" id="3.40.225.10">
    <property type="entry name" value="Class II aldolase/adducin N-terminal domain"/>
    <property type="match status" value="1"/>
</dbReference>
<organism evidence="15 16">
    <name type="scientific">Alteribacter lacisalsi</name>
    <dbReference type="NCBI Taxonomy" id="2045244"/>
    <lineage>
        <taxon>Bacteria</taxon>
        <taxon>Bacillati</taxon>
        <taxon>Bacillota</taxon>
        <taxon>Bacilli</taxon>
        <taxon>Bacillales</taxon>
        <taxon>Bacillaceae</taxon>
        <taxon>Alteribacter</taxon>
    </lineage>
</organism>
<dbReference type="OrthoDB" id="9786287at2"/>
<protein>
    <recommendedName>
        <fullName evidence="13">L-ribulose-5-phosphate 4-epimerase</fullName>
        <ecNumber evidence="4">5.1.3.4</ecNumber>
    </recommendedName>
    <alternativeName>
        <fullName evidence="10">Phosphoribulose isomerase</fullName>
    </alternativeName>
</protein>
<evidence type="ECO:0000256" key="4">
    <source>
        <dbReference type="ARBA" id="ARBA00013186"/>
    </source>
</evidence>
<dbReference type="EC" id="5.1.3.4" evidence="4"/>
<comment type="cofactor">
    <cofactor evidence="2">
        <name>Zn(2+)</name>
        <dbReference type="ChEBI" id="CHEBI:29105"/>
    </cofactor>
</comment>
<dbReference type="GO" id="GO:0019568">
    <property type="term" value="P:arabinose catabolic process"/>
    <property type="evidence" value="ECO:0007669"/>
    <property type="project" value="UniProtKB-KW"/>
</dbReference>
<dbReference type="GO" id="GO:0008742">
    <property type="term" value="F:L-ribulose-phosphate 4-epimerase activity"/>
    <property type="evidence" value="ECO:0007669"/>
    <property type="project" value="UniProtKB-EC"/>
</dbReference>
<dbReference type="GO" id="GO:0005829">
    <property type="term" value="C:cytosol"/>
    <property type="evidence" value="ECO:0007669"/>
    <property type="project" value="TreeGrafter"/>
</dbReference>
<dbReference type="NCBIfam" id="NF006047">
    <property type="entry name" value="PRK08193.1"/>
    <property type="match status" value="1"/>
</dbReference>
<evidence type="ECO:0000256" key="9">
    <source>
        <dbReference type="ARBA" id="ARBA00023277"/>
    </source>
</evidence>
<keyword evidence="9" id="KW-0119">Carbohydrate metabolism</keyword>
<dbReference type="EMBL" id="PDOF01000003">
    <property type="protein sequence ID" value="PYZ95966.1"/>
    <property type="molecule type" value="Genomic_DNA"/>
</dbReference>
<dbReference type="AlphaFoldDB" id="A0A2W0H5Q7"/>
<keyword evidence="8 15" id="KW-0413">Isomerase</keyword>
<evidence type="ECO:0000256" key="5">
    <source>
        <dbReference type="ARBA" id="ARBA00022723"/>
    </source>
</evidence>
<reference evidence="15 16" key="1">
    <citation type="submission" date="2017-10" db="EMBL/GenBank/DDBJ databases">
        <title>Bacillus sp. nov., a halophilic bacterium isolated from a Yangshapao Lake.</title>
        <authorList>
            <person name="Wang H."/>
        </authorList>
    </citation>
    <scope>NUCLEOTIDE SEQUENCE [LARGE SCALE GENOMIC DNA]</scope>
    <source>
        <strain evidence="15 16">YSP-3</strain>
    </source>
</reference>
<keyword evidence="7" id="KW-0054">Arabinose catabolism</keyword>
<evidence type="ECO:0000256" key="10">
    <source>
        <dbReference type="ARBA" id="ARBA00032206"/>
    </source>
</evidence>
<keyword evidence="5" id="KW-0479">Metal-binding</keyword>
<comment type="function">
    <text evidence="11">Involved in the degradation of L-arabinose. Catalyzes the interconversion of L-ribulose 5-phosphate (LRu5P) and D-xylulose 5-phosphate (D-Xu5P) via a retroaldol/aldol mechanism (carbon-carbon bond cleavage analogous to a class II aldolase reaction).</text>
</comment>
<keyword evidence="6" id="KW-0862">Zinc</keyword>
<feature type="domain" description="Class II aldolase/adducin N-terminal" evidence="14">
    <location>
        <begin position="7"/>
        <end position="197"/>
    </location>
</feature>